<organism evidence="7 8">
    <name type="scientific">Paramuricea clavata</name>
    <name type="common">Red gorgonian</name>
    <name type="synonym">Violescent sea-whip</name>
    <dbReference type="NCBI Taxonomy" id="317549"/>
    <lineage>
        <taxon>Eukaryota</taxon>
        <taxon>Metazoa</taxon>
        <taxon>Cnidaria</taxon>
        <taxon>Anthozoa</taxon>
        <taxon>Octocorallia</taxon>
        <taxon>Malacalcyonacea</taxon>
        <taxon>Plexauridae</taxon>
        <taxon>Paramuricea</taxon>
    </lineage>
</organism>
<accession>A0A6S7GYX2</accession>
<dbReference type="Gene3D" id="2.60.40.10">
    <property type="entry name" value="Immunoglobulins"/>
    <property type="match status" value="3"/>
</dbReference>
<dbReference type="PANTHER" id="PTHR45080">
    <property type="entry name" value="CONTACTIN 5"/>
    <property type="match status" value="1"/>
</dbReference>
<keyword evidence="3" id="KW-0378">Hydrolase</keyword>
<keyword evidence="5" id="KW-1015">Disulfide bond</keyword>
<dbReference type="Pfam" id="PF13676">
    <property type="entry name" value="TIR_2"/>
    <property type="match status" value="1"/>
</dbReference>
<evidence type="ECO:0000256" key="1">
    <source>
        <dbReference type="ARBA" id="ARBA00009752"/>
    </source>
</evidence>
<dbReference type="EMBL" id="CACRXK020001696">
    <property type="protein sequence ID" value="CAB3990637.1"/>
    <property type="molecule type" value="Genomic_DNA"/>
</dbReference>
<dbReference type="Gene3D" id="3.40.50.10140">
    <property type="entry name" value="Toll/interleukin-1 receptor homology (TIR) domain"/>
    <property type="match status" value="1"/>
</dbReference>
<protein>
    <submittedName>
        <fullName evidence="7">Toll-receptor-related 1</fullName>
    </submittedName>
</protein>
<dbReference type="InterPro" id="IPR050958">
    <property type="entry name" value="Cell_Adh-Cytoskel_Orgn"/>
</dbReference>
<evidence type="ECO:0000313" key="8">
    <source>
        <dbReference type="Proteomes" id="UP001152795"/>
    </source>
</evidence>
<name>A0A6S7GYX2_PARCT</name>
<dbReference type="InterPro" id="IPR036179">
    <property type="entry name" value="Ig-like_dom_sf"/>
</dbReference>
<dbReference type="GO" id="GO:0005886">
    <property type="term" value="C:plasma membrane"/>
    <property type="evidence" value="ECO:0007669"/>
    <property type="project" value="TreeGrafter"/>
</dbReference>
<evidence type="ECO:0000256" key="4">
    <source>
        <dbReference type="ARBA" id="ARBA00023027"/>
    </source>
</evidence>
<dbReference type="PROSITE" id="PS50104">
    <property type="entry name" value="TIR"/>
    <property type="match status" value="1"/>
</dbReference>
<dbReference type="InterPro" id="IPR003599">
    <property type="entry name" value="Ig_sub"/>
</dbReference>
<dbReference type="InterPro" id="IPR035897">
    <property type="entry name" value="Toll_tir_struct_dom_sf"/>
</dbReference>
<dbReference type="GO" id="GO:0050808">
    <property type="term" value="P:synapse organization"/>
    <property type="evidence" value="ECO:0007669"/>
    <property type="project" value="TreeGrafter"/>
</dbReference>
<dbReference type="InterPro" id="IPR013783">
    <property type="entry name" value="Ig-like_fold"/>
</dbReference>
<dbReference type="InterPro" id="IPR000157">
    <property type="entry name" value="TIR_dom"/>
</dbReference>
<dbReference type="GO" id="GO:0016787">
    <property type="term" value="F:hydrolase activity"/>
    <property type="evidence" value="ECO:0007669"/>
    <property type="project" value="UniProtKB-KW"/>
</dbReference>
<dbReference type="AlphaFoldDB" id="A0A6S7GYX2"/>
<dbReference type="SMART" id="SM00255">
    <property type="entry name" value="TIR"/>
    <property type="match status" value="1"/>
</dbReference>
<sequence>MYYLEKQCEFLGIRHRVIYNFISLEAVLPATVVFLSFGIHRQNIMFRFYRGIFILVLFYIVPIYSTDECADIKNCTFNDGKYTVGSKSTDPPRMELKTTKRTVYPKSTIGLHCGLCQSNPASTIEWLFNGKPLIFQGARMHKTSTKCQETLFLLTALSEDEGNYTCVARNKYGEANSTTELKIIGSGCSTECVLTDDGRRKVGTGLGPPKMKVERIFYINIVTNNMVTISCGLCESNPPSTVTWFLNGIQLDLNKNGIRVISGQCEESLYFQALKNRAGNYTCMAKNDLGQANFTTKLNVWDSNLNRPMITVKLEAQTGTIHGNAVKIGSRLNITCTILTPNCAKLIWSWKKNDQLITQNETQYRQENGMNPCARKLVMIEKVTAASTGKYQCSAVGWHKLHLKAPSDNDILISAVPCFRGFYCPQKLQEAKRCPNGTFSMQQDATNLTQCELCPTKARNKTLLAKNPEVASIFRINCPYYTVPETSDNHSGLSHGEIASIAGSLIALVMLVILAILYGMRNCRDYKKLIYRPQKDIQIEIPDVPQSADVFVCYSSKNREWVHGTLFSNLRAQHFETFIDFIDFEIGVPIHQNIVNGIYGSRKTIFVLSKDSLKSYYARTELSQALAAGRQTGHQVIVILYEKCKVPEEISNIVYLDWTDEEKRDHFWEKLYDAVRKPLKSEVAV</sequence>
<dbReference type="GO" id="GO:0007156">
    <property type="term" value="P:homophilic cell adhesion via plasma membrane adhesion molecules"/>
    <property type="evidence" value="ECO:0007669"/>
    <property type="project" value="TreeGrafter"/>
</dbReference>
<evidence type="ECO:0000256" key="2">
    <source>
        <dbReference type="ARBA" id="ARBA00022729"/>
    </source>
</evidence>
<proteinExistence type="inferred from homology"/>
<evidence type="ECO:0000256" key="6">
    <source>
        <dbReference type="ARBA" id="ARBA00023319"/>
    </source>
</evidence>
<keyword evidence="6" id="KW-0393">Immunoglobulin domain</keyword>
<dbReference type="SUPFAM" id="SSF52200">
    <property type="entry name" value="Toll/Interleukin receptor TIR domain"/>
    <property type="match status" value="1"/>
</dbReference>
<comment type="similarity">
    <text evidence="1">Belongs to the interleukin-1 receptor family.</text>
</comment>
<dbReference type="FunFam" id="2.60.40.10:FF:000032">
    <property type="entry name" value="palladin isoform X1"/>
    <property type="match status" value="1"/>
</dbReference>
<dbReference type="Pfam" id="PF07679">
    <property type="entry name" value="I-set"/>
    <property type="match status" value="1"/>
</dbReference>
<dbReference type="GO" id="GO:0030424">
    <property type="term" value="C:axon"/>
    <property type="evidence" value="ECO:0007669"/>
    <property type="project" value="TreeGrafter"/>
</dbReference>
<dbReference type="GO" id="GO:0007165">
    <property type="term" value="P:signal transduction"/>
    <property type="evidence" value="ECO:0007669"/>
    <property type="project" value="InterPro"/>
</dbReference>
<keyword evidence="2" id="KW-0732">Signal</keyword>
<dbReference type="SMART" id="SM00408">
    <property type="entry name" value="IGc2"/>
    <property type="match status" value="3"/>
</dbReference>
<dbReference type="InterPro" id="IPR007110">
    <property type="entry name" value="Ig-like_dom"/>
</dbReference>
<dbReference type="OrthoDB" id="1421090at2759"/>
<dbReference type="SMART" id="SM00409">
    <property type="entry name" value="IG"/>
    <property type="match status" value="3"/>
</dbReference>
<evidence type="ECO:0000256" key="5">
    <source>
        <dbReference type="ARBA" id="ARBA00023157"/>
    </source>
</evidence>
<dbReference type="GO" id="GO:0043025">
    <property type="term" value="C:neuronal cell body"/>
    <property type="evidence" value="ECO:0007669"/>
    <property type="project" value="TreeGrafter"/>
</dbReference>
<dbReference type="InterPro" id="IPR003598">
    <property type="entry name" value="Ig_sub2"/>
</dbReference>
<dbReference type="Pfam" id="PF13927">
    <property type="entry name" value="Ig_3"/>
    <property type="match status" value="1"/>
</dbReference>
<dbReference type="GO" id="GO:0008046">
    <property type="term" value="F:axon guidance receptor activity"/>
    <property type="evidence" value="ECO:0007669"/>
    <property type="project" value="TreeGrafter"/>
</dbReference>
<dbReference type="InterPro" id="IPR013098">
    <property type="entry name" value="Ig_I-set"/>
</dbReference>
<dbReference type="SUPFAM" id="SSF48726">
    <property type="entry name" value="Immunoglobulin"/>
    <property type="match status" value="3"/>
</dbReference>
<evidence type="ECO:0000313" key="7">
    <source>
        <dbReference type="EMBL" id="CAB3990637.1"/>
    </source>
</evidence>
<dbReference type="PROSITE" id="PS50835">
    <property type="entry name" value="IG_LIKE"/>
    <property type="match status" value="3"/>
</dbReference>
<gene>
    <name evidence="7" type="ORF">PACLA_8A073086</name>
</gene>
<keyword evidence="8" id="KW-1185">Reference proteome</keyword>
<dbReference type="Proteomes" id="UP001152795">
    <property type="component" value="Unassembled WGS sequence"/>
</dbReference>
<comment type="caution">
    <text evidence="7">The sequence shown here is derived from an EMBL/GenBank/DDBJ whole genome shotgun (WGS) entry which is preliminary data.</text>
</comment>
<keyword evidence="4" id="KW-0520">NAD</keyword>
<dbReference type="PANTHER" id="PTHR45080:SF8">
    <property type="entry name" value="IG-LIKE DOMAIN-CONTAINING PROTEIN"/>
    <property type="match status" value="1"/>
</dbReference>
<reference evidence="7" key="1">
    <citation type="submission" date="2020-04" db="EMBL/GenBank/DDBJ databases">
        <authorList>
            <person name="Alioto T."/>
            <person name="Alioto T."/>
            <person name="Gomez Garrido J."/>
        </authorList>
    </citation>
    <scope>NUCLEOTIDE SEQUENCE</scope>
    <source>
        <strain evidence="7">A484AB</strain>
    </source>
</reference>
<evidence type="ECO:0000256" key="3">
    <source>
        <dbReference type="ARBA" id="ARBA00022801"/>
    </source>
</evidence>